<evidence type="ECO:0000256" key="14">
    <source>
        <dbReference type="ARBA" id="ARBA00023316"/>
    </source>
</evidence>
<dbReference type="GO" id="GO:0009252">
    <property type="term" value="P:peptidoglycan biosynthetic process"/>
    <property type="evidence" value="ECO:0007669"/>
    <property type="project" value="UniProtKB-KW"/>
</dbReference>
<dbReference type="AlphaFoldDB" id="A0A0G0BUN6"/>
<proteinExistence type="inferred from homology"/>
<dbReference type="SUPFAM" id="SSF53955">
    <property type="entry name" value="Lysozyme-like"/>
    <property type="match status" value="1"/>
</dbReference>
<evidence type="ECO:0000256" key="16">
    <source>
        <dbReference type="ARBA" id="ARBA00049902"/>
    </source>
</evidence>
<dbReference type="GO" id="GO:0008955">
    <property type="term" value="F:peptidoglycan glycosyltransferase activity"/>
    <property type="evidence" value="ECO:0007669"/>
    <property type="project" value="UniProtKB-EC"/>
</dbReference>
<dbReference type="PANTHER" id="PTHR32282">
    <property type="entry name" value="BINDING PROTEIN TRANSPEPTIDASE, PUTATIVE-RELATED"/>
    <property type="match status" value="1"/>
</dbReference>
<dbReference type="Gene3D" id="1.10.3810.10">
    <property type="entry name" value="Biosynthetic peptidoglycan transglycosylase-like"/>
    <property type="match status" value="1"/>
</dbReference>
<dbReference type="Proteomes" id="UP000034127">
    <property type="component" value="Unassembled WGS sequence"/>
</dbReference>
<dbReference type="Pfam" id="PF00905">
    <property type="entry name" value="Transpeptidase"/>
    <property type="match status" value="1"/>
</dbReference>
<organism evidence="20 21">
    <name type="scientific">Candidatus Roizmanbacteria bacterium GW2011_GWC2_35_12</name>
    <dbReference type="NCBI Taxonomy" id="1618485"/>
    <lineage>
        <taxon>Bacteria</taxon>
        <taxon>Candidatus Roizmaniibacteriota</taxon>
    </lineage>
</organism>
<dbReference type="GO" id="GO:0008658">
    <property type="term" value="F:penicillin binding"/>
    <property type="evidence" value="ECO:0007669"/>
    <property type="project" value="InterPro"/>
</dbReference>
<evidence type="ECO:0000256" key="9">
    <source>
        <dbReference type="ARBA" id="ARBA00022801"/>
    </source>
</evidence>
<dbReference type="GO" id="GO:0009002">
    <property type="term" value="F:serine-type D-Ala-D-Ala carboxypeptidase activity"/>
    <property type="evidence" value="ECO:0007669"/>
    <property type="project" value="UniProtKB-EC"/>
</dbReference>
<evidence type="ECO:0000256" key="15">
    <source>
        <dbReference type="ARBA" id="ARBA00034000"/>
    </source>
</evidence>
<keyword evidence="11" id="KW-0573">Peptidoglycan synthesis</keyword>
<dbReference type="GO" id="GO:0071555">
    <property type="term" value="P:cell wall organization"/>
    <property type="evidence" value="ECO:0007669"/>
    <property type="project" value="UniProtKB-KW"/>
</dbReference>
<evidence type="ECO:0000256" key="7">
    <source>
        <dbReference type="ARBA" id="ARBA00022676"/>
    </source>
</evidence>
<evidence type="ECO:0000313" key="20">
    <source>
        <dbReference type="EMBL" id="KKP67521.1"/>
    </source>
</evidence>
<name>A0A0G0BUN6_9BACT</name>
<evidence type="ECO:0000256" key="1">
    <source>
        <dbReference type="ARBA" id="ARBA00004236"/>
    </source>
</evidence>
<comment type="catalytic activity">
    <reaction evidence="16">
        <text>[GlcNAc-(1-&gt;4)-Mur2Ac(oyl-L-Ala-gamma-D-Glu-L-Lys-D-Ala-D-Ala)](n)-di-trans,octa-cis-undecaprenyl diphosphate + beta-D-GlcNAc-(1-&gt;4)-Mur2Ac(oyl-L-Ala-gamma-D-Glu-L-Lys-D-Ala-D-Ala)-di-trans,octa-cis-undecaprenyl diphosphate = [GlcNAc-(1-&gt;4)-Mur2Ac(oyl-L-Ala-gamma-D-Glu-L-Lys-D-Ala-D-Ala)](n+1)-di-trans,octa-cis-undecaprenyl diphosphate + di-trans,octa-cis-undecaprenyl diphosphate + H(+)</text>
        <dbReference type="Rhea" id="RHEA:23708"/>
        <dbReference type="Rhea" id="RHEA-COMP:9602"/>
        <dbReference type="Rhea" id="RHEA-COMP:9603"/>
        <dbReference type="ChEBI" id="CHEBI:15378"/>
        <dbReference type="ChEBI" id="CHEBI:58405"/>
        <dbReference type="ChEBI" id="CHEBI:60033"/>
        <dbReference type="ChEBI" id="CHEBI:78435"/>
        <dbReference type="EC" id="2.4.99.28"/>
    </reaction>
</comment>
<dbReference type="Gene3D" id="3.40.710.10">
    <property type="entry name" value="DD-peptidase/beta-lactamase superfamily"/>
    <property type="match status" value="1"/>
</dbReference>
<evidence type="ECO:0000256" key="4">
    <source>
        <dbReference type="ARBA" id="ARBA00022475"/>
    </source>
</evidence>
<comment type="similarity">
    <text evidence="2">In the C-terminal section; belongs to the transpeptidase family.</text>
</comment>
<dbReference type="SUPFAM" id="SSF56601">
    <property type="entry name" value="beta-lactamase/transpeptidase-like"/>
    <property type="match status" value="1"/>
</dbReference>
<keyword evidence="4" id="KW-1003">Cell membrane</keyword>
<dbReference type="PANTHER" id="PTHR32282:SF11">
    <property type="entry name" value="PENICILLIN-BINDING PROTEIN 1B"/>
    <property type="match status" value="1"/>
</dbReference>
<accession>A0A0G0BUN6</accession>
<keyword evidence="13" id="KW-0511">Multifunctional enzyme</keyword>
<feature type="domain" description="Penicillin-binding protein transpeptidase" evidence="18">
    <location>
        <begin position="324"/>
        <end position="626"/>
    </location>
</feature>
<comment type="subcellular location">
    <subcellularLocation>
        <location evidence="1">Cell membrane</location>
    </subcellularLocation>
</comment>
<dbReference type="GO" id="GO:0005886">
    <property type="term" value="C:plasma membrane"/>
    <property type="evidence" value="ECO:0007669"/>
    <property type="project" value="UniProtKB-SubCell"/>
</dbReference>
<evidence type="ECO:0000259" key="19">
    <source>
        <dbReference type="Pfam" id="PF00912"/>
    </source>
</evidence>
<dbReference type="GO" id="GO:0008360">
    <property type="term" value="P:regulation of cell shape"/>
    <property type="evidence" value="ECO:0007669"/>
    <property type="project" value="UniProtKB-KW"/>
</dbReference>
<evidence type="ECO:0000256" key="8">
    <source>
        <dbReference type="ARBA" id="ARBA00022679"/>
    </source>
</evidence>
<keyword evidence="9" id="KW-0378">Hydrolase</keyword>
<dbReference type="EMBL" id="LBPX01000012">
    <property type="protein sequence ID" value="KKP67521.1"/>
    <property type="molecule type" value="Genomic_DNA"/>
</dbReference>
<evidence type="ECO:0000256" key="12">
    <source>
        <dbReference type="ARBA" id="ARBA00023136"/>
    </source>
</evidence>
<dbReference type="InterPro" id="IPR001460">
    <property type="entry name" value="PCN-bd_Tpept"/>
</dbReference>
<comment type="caution">
    <text evidence="20">The sequence shown here is derived from an EMBL/GenBank/DDBJ whole genome shotgun (WGS) entry which is preliminary data.</text>
</comment>
<evidence type="ECO:0000256" key="3">
    <source>
        <dbReference type="ARBA" id="ARBA00007739"/>
    </source>
</evidence>
<keyword evidence="5" id="KW-0121">Carboxypeptidase</keyword>
<feature type="domain" description="Glycosyl transferase family 51" evidence="19">
    <location>
        <begin position="61"/>
        <end position="236"/>
    </location>
</feature>
<dbReference type="InterPro" id="IPR012338">
    <property type="entry name" value="Beta-lactam/transpept-like"/>
</dbReference>
<evidence type="ECO:0000256" key="10">
    <source>
        <dbReference type="ARBA" id="ARBA00022960"/>
    </source>
</evidence>
<evidence type="ECO:0000256" key="11">
    <source>
        <dbReference type="ARBA" id="ARBA00022984"/>
    </source>
</evidence>
<dbReference type="InterPro" id="IPR001264">
    <property type="entry name" value="Glyco_trans_51"/>
</dbReference>
<evidence type="ECO:0000256" key="2">
    <source>
        <dbReference type="ARBA" id="ARBA00007090"/>
    </source>
</evidence>
<gene>
    <name evidence="20" type="ORF">UR63_C0012G0006</name>
</gene>
<evidence type="ECO:0000256" key="5">
    <source>
        <dbReference type="ARBA" id="ARBA00022645"/>
    </source>
</evidence>
<keyword evidence="17" id="KW-0812">Transmembrane</keyword>
<reference evidence="20 21" key="1">
    <citation type="journal article" date="2015" name="Nature">
        <title>rRNA introns, odd ribosomes, and small enigmatic genomes across a large radiation of phyla.</title>
        <authorList>
            <person name="Brown C.T."/>
            <person name="Hug L.A."/>
            <person name="Thomas B.C."/>
            <person name="Sharon I."/>
            <person name="Castelle C.J."/>
            <person name="Singh A."/>
            <person name="Wilkins M.J."/>
            <person name="Williams K.H."/>
            <person name="Banfield J.F."/>
        </authorList>
    </citation>
    <scope>NUCLEOTIDE SEQUENCE [LARGE SCALE GENOMIC DNA]</scope>
</reference>
<dbReference type="GO" id="GO:0006508">
    <property type="term" value="P:proteolysis"/>
    <property type="evidence" value="ECO:0007669"/>
    <property type="project" value="UniProtKB-KW"/>
</dbReference>
<sequence length="736" mass="82093">MTNLQQIKSVINKRRRVIFILGFLAGFFLVFFYIFYQLPNPYKLKDFQATPLSTQILDRNGKLLYDIYKDQNRTSIKLKNIPKFVSDATIAIEDKDFYKHAGISFFSGMLRAFKDSLLTGRVQGGSTLTQQLIKTSLLTSERTIRRKIREIILAMMTEKIYGKDEILEMYLNQVPYGGAAYGIEQASLLYFNKPAKELNLPEAAFLAGLPQAPSLYSPYLNPKLSLSRKDTVLKKMFEQKYIDKKTYDKALSQKLDIKPPKNIIKAPHFVFYIKKILEERYGVETVEVGGLKVTTTLDLDIQEAAEKTLKEELEKVEDLNISNGAVLVTRPPTGEILAMIGSVDYFATGSGAFNVVTAERQPGSSIKPINYAIGIDRRLVTAATVFIDSPTCFTAGGQPKGYCPVNYDGKFHGPQALRFSLGNSFNIPAVKMLALNGVKEFVASSSAFGITSFKDPKNYGLALTLGGGEVKMTEMAQAFSSFANRGKVKKLNEILKIEDKLGKVLYKFSDPNYIKDIKKPMTAPSSLSISGKNAVSPETAFIISHILLDDNARSQAFGTGSYLSVAGHAVSVKTGTTDDKRDNWTIGYTPNFLTAVWVGNNDNSPMNPWLTSGVSGAAPIWNKVMKYVLKNQPDLWPVRPETVVGRQVCWDSGDLMAKKEDGTESCSPRFEYFIKGTEPKDSHISKQTIAITKDDKLAPANWPDVEMKEKTIIKDMFVNYCVDCSHENEPYQMIKL</sequence>
<evidence type="ECO:0000256" key="13">
    <source>
        <dbReference type="ARBA" id="ARBA00023268"/>
    </source>
</evidence>
<comment type="catalytic activity">
    <reaction evidence="15">
        <text>Preferential cleavage: (Ac)2-L-Lys-D-Ala-|-D-Ala. Also transpeptidation of peptidyl-alanyl moieties that are N-acyl substituents of D-alanine.</text>
        <dbReference type="EC" id="3.4.16.4"/>
    </reaction>
</comment>
<keyword evidence="12 17" id="KW-0472">Membrane</keyword>
<comment type="similarity">
    <text evidence="3">In the N-terminal section; belongs to the glycosyltransferase 51 family.</text>
</comment>
<dbReference type="InterPro" id="IPR036950">
    <property type="entry name" value="PBP_transglycosylase"/>
</dbReference>
<dbReference type="InterPro" id="IPR023346">
    <property type="entry name" value="Lysozyme-like_dom_sf"/>
</dbReference>
<keyword evidence="6" id="KW-0645">Protease</keyword>
<evidence type="ECO:0000313" key="21">
    <source>
        <dbReference type="Proteomes" id="UP000034127"/>
    </source>
</evidence>
<keyword evidence="17" id="KW-1133">Transmembrane helix</keyword>
<dbReference type="PATRIC" id="fig|1618485.3.peg.376"/>
<dbReference type="FunFam" id="1.10.3810.10:FF:000001">
    <property type="entry name" value="Penicillin-binding protein 1A"/>
    <property type="match status" value="1"/>
</dbReference>
<dbReference type="GO" id="GO:0030288">
    <property type="term" value="C:outer membrane-bounded periplasmic space"/>
    <property type="evidence" value="ECO:0007669"/>
    <property type="project" value="TreeGrafter"/>
</dbReference>
<dbReference type="Pfam" id="PF00912">
    <property type="entry name" value="Transgly"/>
    <property type="match status" value="1"/>
</dbReference>
<evidence type="ECO:0000256" key="17">
    <source>
        <dbReference type="SAM" id="Phobius"/>
    </source>
</evidence>
<keyword evidence="7" id="KW-0328">Glycosyltransferase</keyword>
<feature type="transmembrane region" description="Helical" evidence="17">
    <location>
        <begin position="17"/>
        <end position="36"/>
    </location>
</feature>
<evidence type="ECO:0000259" key="18">
    <source>
        <dbReference type="Pfam" id="PF00905"/>
    </source>
</evidence>
<keyword evidence="14" id="KW-0961">Cell wall biogenesis/degradation</keyword>
<keyword evidence="8" id="KW-0808">Transferase</keyword>
<evidence type="ECO:0000256" key="6">
    <source>
        <dbReference type="ARBA" id="ARBA00022670"/>
    </source>
</evidence>
<dbReference type="InterPro" id="IPR050396">
    <property type="entry name" value="Glycosyltr_51/Transpeptidase"/>
</dbReference>
<protein>
    <submittedName>
        <fullName evidence="20">Penicillin-binding protein</fullName>
    </submittedName>
</protein>
<keyword evidence="10" id="KW-0133">Cell shape</keyword>